<dbReference type="PANTHER" id="PTHR11247">
    <property type="entry name" value="PALMITOYL-PROTEIN THIOESTERASE/DOLICHYLDIPHOSPHATASE 1"/>
    <property type="match status" value="1"/>
</dbReference>
<protein>
    <recommendedName>
        <fullName evidence="8">palmitoyl-CoA hydrolase</fullName>
        <ecNumber evidence="8">3.1.2.2</ecNumber>
    </recommendedName>
</protein>
<evidence type="ECO:0000256" key="6">
    <source>
        <dbReference type="ARBA" id="ARBA00023180"/>
    </source>
</evidence>
<dbReference type="GeneTree" id="ENSGT00940000155779"/>
<evidence type="ECO:0000256" key="2">
    <source>
        <dbReference type="ARBA" id="ARBA00010758"/>
    </source>
</evidence>
<dbReference type="GO" id="GO:0098599">
    <property type="term" value="F:palmitoyl hydrolase activity"/>
    <property type="evidence" value="ECO:0007669"/>
    <property type="project" value="InterPro"/>
</dbReference>
<accession>A0A674GXG2</accession>
<keyword evidence="14" id="KW-1185">Reference proteome</keyword>
<keyword evidence="6" id="KW-0325">Glycoprotein</keyword>
<evidence type="ECO:0000256" key="4">
    <source>
        <dbReference type="ARBA" id="ARBA00022801"/>
    </source>
</evidence>
<dbReference type="Ensembl" id="ENSTGUT00000024979.1">
    <property type="protein sequence ID" value="ENSTGUP00000027749.1"/>
    <property type="gene ID" value="ENSTGUG00000019545.1"/>
</dbReference>
<feature type="signal peptide" evidence="12">
    <location>
        <begin position="1"/>
        <end position="34"/>
    </location>
</feature>
<comment type="catalytic activity">
    <reaction evidence="9">
        <text>S-hexadecanoyl-N-acetylcysteamine + H2O = N-acetylcysteamine + hexadecanoate + H(+)</text>
        <dbReference type="Rhea" id="RHEA:84099"/>
        <dbReference type="ChEBI" id="CHEBI:7896"/>
        <dbReference type="ChEBI" id="CHEBI:15377"/>
        <dbReference type="ChEBI" id="CHEBI:15378"/>
        <dbReference type="ChEBI" id="CHEBI:74410"/>
        <dbReference type="ChEBI" id="CHEBI:233601"/>
    </reaction>
</comment>
<keyword evidence="11" id="KW-0812">Transmembrane</keyword>
<evidence type="ECO:0000256" key="1">
    <source>
        <dbReference type="ARBA" id="ARBA00004371"/>
    </source>
</evidence>
<dbReference type="GO" id="GO:0016790">
    <property type="term" value="F:thiolester hydrolase activity"/>
    <property type="evidence" value="ECO:0007669"/>
    <property type="project" value="UniProtKB-ARBA"/>
</dbReference>
<dbReference type="FunFam" id="3.40.50.1820:FF:000037">
    <property type="entry name" value="Lysosomal thioesterase PPT2 homolog"/>
    <property type="match status" value="1"/>
</dbReference>
<comment type="subcellular location">
    <subcellularLocation>
        <location evidence="1">Lysosome</location>
    </subcellularLocation>
</comment>
<keyword evidence="11" id="KW-0472">Membrane</keyword>
<keyword evidence="5" id="KW-1015">Disulfide bond</keyword>
<dbReference type="Pfam" id="PF02089">
    <property type="entry name" value="Palm_thioest"/>
    <property type="match status" value="1"/>
</dbReference>
<dbReference type="Proteomes" id="UP000007754">
    <property type="component" value="Unplaced"/>
</dbReference>
<evidence type="ECO:0000256" key="3">
    <source>
        <dbReference type="ARBA" id="ARBA00022729"/>
    </source>
</evidence>
<evidence type="ECO:0000256" key="12">
    <source>
        <dbReference type="SAM" id="SignalP"/>
    </source>
</evidence>
<proteinExistence type="inferred from homology"/>
<dbReference type="EC" id="3.1.2.2" evidence="8"/>
<reference evidence="13" key="2">
    <citation type="submission" date="2025-09" db="UniProtKB">
        <authorList>
            <consortium name="Ensembl"/>
        </authorList>
    </citation>
    <scope>IDENTIFICATION</scope>
</reference>
<keyword evidence="7" id="KW-0458">Lysosome</keyword>
<comment type="function">
    <text evidence="10">Catalyzes the cleavage of thioester bonds from S-palmitoyl-CoA or S-palmitoyl-N-acetylcysteamine (unbranched structures) but does not have activity against palmitoylcysteine or palmitoylated proteins, branched structures or bulky head groups. Conversely, hydrolyzes both long and short chain fatty acyl-CoA substrate.</text>
</comment>
<dbReference type="Gene3D" id="3.40.50.1820">
    <property type="entry name" value="alpha/beta hydrolase"/>
    <property type="match status" value="1"/>
</dbReference>
<evidence type="ECO:0000256" key="9">
    <source>
        <dbReference type="ARBA" id="ARBA00093223"/>
    </source>
</evidence>
<evidence type="ECO:0000256" key="11">
    <source>
        <dbReference type="SAM" id="Phobius"/>
    </source>
</evidence>
<evidence type="ECO:0000256" key="8">
    <source>
        <dbReference type="ARBA" id="ARBA00038848"/>
    </source>
</evidence>
<feature type="chain" id="PRO_5025380775" description="palmitoyl-CoA hydrolase" evidence="12">
    <location>
        <begin position="35"/>
        <end position="396"/>
    </location>
</feature>
<dbReference type="SUPFAM" id="SSF53474">
    <property type="entry name" value="alpha/beta-Hydrolases"/>
    <property type="match status" value="1"/>
</dbReference>
<dbReference type="PRINTS" id="PR00414">
    <property type="entry name" value="PPTHIESTRASE"/>
</dbReference>
<name>A0A674GXG2_TAEGU</name>
<sequence length="396" mass="43700">MPRAPWRGGGGGAALPLPLLLLLLPPLPPPGARGAPFRPVVIVHGLFDSPGDFRHLRQFINESHPGAEVTVLDLFDRGASLRPLWLQVDGFRRALTPIMANAARGVHLLGYSQGGLICRALLATTPDHNVQSFISLAAPQMGQYGDTDYLKWLFPRHMKSNLYRLCYTPLGQGVSICNYWNDPHHRDLYLNSSDFLALLNDERLHPNASGEPQKTPRIQRLVLIGGPDDGVITPWQSSLFGFYDANETVRDMEAQPVRGTPKTGLGPQNWGLGPQKLGLGPQNRGWNPKIGVWDPKIGVWDPKNWGLRPQKGGWDPKIGGGFPKLEAGTPKIGGGSQDLGLGPQKLGLGSTIWGFGVSFWGFWGWFWGVLGWFLRVVEGIFLKVFLVFFLKCFYGF</sequence>
<dbReference type="InterPro" id="IPR029058">
    <property type="entry name" value="AB_hydrolase_fold"/>
</dbReference>
<evidence type="ECO:0000313" key="13">
    <source>
        <dbReference type="Ensembl" id="ENSTGUP00000027749.1"/>
    </source>
</evidence>
<dbReference type="PANTHER" id="PTHR11247:SF27">
    <property type="entry name" value="LYSOSOMAL THIOESTERASE PPT2"/>
    <property type="match status" value="1"/>
</dbReference>
<evidence type="ECO:0000256" key="7">
    <source>
        <dbReference type="ARBA" id="ARBA00023228"/>
    </source>
</evidence>
<reference evidence="13" key="1">
    <citation type="submission" date="2025-08" db="UniProtKB">
        <authorList>
            <consortium name="Ensembl"/>
        </authorList>
    </citation>
    <scope>IDENTIFICATION</scope>
</reference>
<keyword evidence="4" id="KW-0378">Hydrolase</keyword>
<dbReference type="AlphaFoldDB" id="A0A674GXG2"/>
<dbReference type="GO" id="GO:0005764">
    <property type="term" value="C:lysosome"/>
    <property type="evidence" value="ECO:0007669"/>
    <property type="project" value="UniProtKB-SubCell"/>
</dbReference>
<dbReference type="InterPro" id="IPR002472">
    <property type="entry name" value="Palm_thioest"/>
</dbReference>
<evidence type="ECO:0000256" key="10">
    <source>
        <dbReference type="ARBA" id="ARBA00093353"/>
    </source>
</evidence>
<evidence type="ECO:0000313" key="14">
    <source>
        <dbReference type="Proteomes" id="UP000007754"/>
    </source>
</evidence>
<keyword evidence="3 12" id="KW-0732">Signal</keyword>
<organism evidence="13 14">
    <name type="scientific">Taeniopygia guttata</name>
    <name type="common">Zebra finch</name>
    <name type="synonym">Poephila guttata</name>
    <dbReference type="NCBI Taxonomy" id="59729"/>
    <lineage>
        <taxon>Eukaryota</taxon>
        <taxon>Metazoa</taxon>
        <taxon>Chordata</taxon>
        <taxon>Craniata</taxon>
        <taxon>Vertebrata</taxon>
        <taxon>Euteleostomi</taxon>
        <taxon>Archelosauria</taxon>
        <taxon>Archosauria</taxon>
        <taxon>Dinosauria</taxon>
        <taxon>Saurischia</taxon>
        <taxon>Theropoda</taxon>
        <taxon>Coelurosauria</taxon>
        <taxon>Aves</taxon>
        <taxon>Neognathae</taxon>
        <taxon>Neoaves</taxon>
        <taxon>Telluraves</taxon>
        <taxon>Australaves</taxon>
        <taxon>Passeriformes</taxon>
        <taxon>Passeroidea</taxon>
        <taxon>Estrildidae</taxon>
        <taxon>Estrildinae</taxon>
        <taxon>Taeniopygia</taxon>
    </lineage>
</organism>
<keyword evidence="11" id="KW-1133">Transmembrane helix</keyword>
<feature type="transmembrane region" description="Helical" evidence="11">
    <location>
        <begin position="352"/>
        <end position="374"/>
    </location>
</feature>
<evidence type="ECO:0000256" key="5">
    <source>
        <dbReference type="ARBA" id="ARBA00023157"/>
    </source>
</evidence>
<comment type="similarity">
    <text evidence="2">Belongs to the palmitoyl-protein thioesterase family.</text>
</comment>